<reference evidence="5" key="1">
    <citation type="submission" date="2016-04" db="EMBL/GenBank/DDBJ databases">
        <title>Cephalotus genome sequencing.</title>
        <authorList>
            <person name="Fukushima K."/>
            <person name="Hasebe M."/>
            <person name="Fang X."/>
        </authorList>
    </citation>
    <scope>NUCLEOTIDE SEQUENCE [LARGE SCALE GENOMIC DNA]</scope>
    <source>
        <strain evidence="5">cv. St1</strain>
    </source>
</reference>
<evidence type="ECO:0000313" key="5">
    <source>
        <dbReference type="Proteomes" id="UP000187406"/>
    </source>
</evidence>
<dbReference type="NCBIfam" id="TIGR00756">
    <property type="entry name" value="PPR"/>
    <property type="match status" value="1"/>
</dbReference>
<dbReference type="OrthoDB" id="847837at2759"/>
<evidence type="ECO:0000256" key="3">
    <source>
        <dbReference type="PROSITE-ProRule" id="PRU00708"/>
    </source>
</evidence>
<dbReference type="InParanoid" id="A0A1Q3CW90"/>
<organism evidence="4 5">
    <name type="scientific">Cephalotus follicularis</name>
    <name type="common">Albany pitcher plant</name>
    <dbReference type="NCBI Taxonomy" id="3775"/>
    <lineage>
        <taxon>Eukaryota</taxon>
        <taxon>Viridiplantae</taxon>
        <taxon>Streptophyta</taxon>
        <taxon>Embryophyta</taxon>
        <taxon>Tracheophyta</taxon>
        <taxon>Spermatophyta</taxon>
        <taxon>Magnoliopsida</taxon>
        <taxon>eudicotyledons</taxon>
        <taxon>Gunneridae</taxon>
        <taxon>Pentapetalae</taxon>
        <taxon>rosids</taxon>
        <taxon>fabids</taxon>
        <taxon>Oxalidales</taxon>
        <taxon>Cephalotaceae</taxon>
        <taxon>Cephalotus</taxon>
    </lineage>
</organism>
<keyword evidence="2" id="KW-0677">Repeat</keyword>
<dbReference type="EMBL" id="BDDD01003171">
    <property type="protein sequence ID" value="GAV84323.1"/>
    <property type="molecule type" value="Genomic_DNA"/>
</dbReference>
<dbReference type="AlphaFoldDB" id="A0A1Q3CW90"/>
<dbReference type="PROSITE" id="PS51375">
    <property type="entry name" value="PPR"/>
    <property type="match status" value="1"/>
</dbReference>
<dbReference type="Proteomes" id="UP000187406">
    <property type="component" value="Unassembled WGS sequence"/>
</dbReference>
<feature type="repeat" description="PPR" evidence="3">
    <location>
        <begin position="103"/>
        <end position="137"/>
    </location>
</feature>
<keyword evidence="5" id="KW-1185">Reference proteome</keyword>
<dbReference type="InterPro" id="IPR011990">
    <property type="entry name" value="TPR-like_helical_dom_sf"/>
</dbReference>
<evidence type="ECO:0000256" key="2">
    <source>
        <dbReference type="ARBA" id="ARBA00022737"/>
    </source>
</evidence>
<accession>A0A1Q3CW90</accession>
<evidence type="ECO:0000256" key="1">
    <source>
        <dbReference type="ARBA" id="ARBA00007626"/>
    </source>
</evidence>
<evidence type="ECO:0000313" key="4">
    <source>
        <dbReference type="EMBL" id="GAV84323.1"/>
    </source>
</evidence>
<protein>
    <submittedName>
        <fullName evidence="4">PPR_2 domain-containing protein</fullName>
    </submittedName>
</protein>
<dbReference type="InterPro" id="IPR002885">
    <property type="entry name" value="PPR_rpt"/>
</dbReference>
<sequence>MVIIPLLRTTSLASQCTKKPHKTISHSVLTQKKKTCVKIPFSTISPTPSQETNNNRLHKLDHKDWLSPNDILKIFKHLLCKSVNLSAAFYVLEEFPKQRCRPNVRTFSTLMHGLCEGGMVEEAFGLFDRMERDGIDPDMITFNIVISGFRSVDIYMLQSLFILCFDDYKTPDMCV</sequence>
<gene>
    <name evidence="4" type="ORF">CFOL_v3_27767</name>
</gene>
<name>A0A1Q3CW90_CEPFO</name>
<dbReference type="PANTHER" id="PTHR47941">
    <property type="entry name" value="PENTATRICOPEPTIDE REPEAT-CONTAINING PROTEIN 3, MITOCHONDRIAL"/>
    <property type="match status" value="1"/>
</dbReference>
<comment type="caution">
    <text evidence="4">The sequence shown here is derived from an EMBL/GenBank/DDBJ whole genome shotgun (WGS) entry which is preliminary data.</text>
</comment>
<proteinExistence type="inferred from homology"/>
<comment type="similarity">
    <text evidence="1">Belongs to the PPR family. P subfamily.</text>
</comment>
<dbReference type="Pfam" id="PF13041">
    <property type="entry name" value="PPR_2"/>
    <property type="match status" value="1"/>
</dbReference>
<dbReference type="Gene3D" id="1.25.40.10">
    <property type="entry name" value="Tetratricopeptide repeat domain"/>
    <property type="match status" value="1"/>
</dbReference>